<dbReference type="Pfam" id="PF04149">
    <property type="entry name" value="DUF397"/>
    <property type="match status" value="1"/>
</dbReference>
<dbReference type="Proteomes" id="UP001500064">
    <property type="component" value="Unassembled WGS sequence"/>
</dbReference>
<accession>A0ABN2EJN6</accession>
<reference evidence="3 4" key="1">
    <citation type="journal article" date="2019" name="Int. J. Syst. Evol. Microbiol.">
        <title>The Global Catalogue of Microorganisms (GCM) 10K type strain sequencing project: providing services to taxonomists for standard genome sequencing and annotation.</title>
        <authorList>
            <consortium name="The Broad Institute Genomics Platform"/>
            <consortium name="The Broad Institute Genome Sequencing Center for Infectious Disease"/>
            <person name="Wu L."/>
            <person name="Ma J."/>
        </authorList>
    </citation>
    <scope>NUCLEOTIDE SEQUENCE [LARGE SCALE GENOMIC DNA]</scope>
    <source>
        <strain evidence="3 4">JCM 13929</strain>
    </source>
</reference>
<organism evidence="3 4">
    <name type="scientific">Nonomuraea maheshkhaliensis</name>
    <dbReference type="NCBI Taxonomy" id="419590"/>
    <lineage>
        <taxon>Bacteria</taxon>
        <taxon>Bacillati</taxon>
        <taxon>Actinomycetota</taxon>
        <taxon>Actinomycetes</taxon>
        <taxon>Streptosporangiales</taxon>
        <taxon>Streptosporangiaceae</taxon>
        <taxon>Nonomuraea</taxon>
    </lineage>
</organism>
<protein>
    <recommendedName>
        <fullName evidence="2">DUF397 domain-containing protein</fullName>
    </recommendedName>
</protein>
<dbReference type="InterPro" id="IPR007278">
    <property type="entry name" value="DUF397"/>
</dbReference>
<feature type="domain" description="DUF397" evidence="2">
    <location>
        <begin position="39"/>
        <end position="91"/>
    </location>
</feature>
<feature type="region of interest" description="Disordered" evidence="1">
    <location>
        <begin position="1"/>
        <end position="31"/>
    </location>
</feature>
<proteinExistence type="predicted"/>
<evidence type="ECO:0000259" key="2">
    <source>
        <dbReference type="Pfam" id="PF04149"/>
    </source>
</evidence>
<comment type="caution">
    <text evidence="3">The sequence shown here is derived from an EMBL/GenBank/DDBJ whole genome shotgun (WGS) entry which is preliminary data.</text>
</comment>
<sequence length="105" mass="11074">MSSSSVRPCSGGVDKLPQQRGNEASAPFGETMHNDITKAAWRKASYCNGATACVEVAPLADGNVALRDSKQEDGPVLVFTPAEWTAFVAGVMDNEFDLATLVARA</sequence>
<evidence type="ECO:0000256" key="1">
    <source>
        <dbReference type="SAM" id="MobiDB-lite"/>
    </source>
</evidence>
<dbReference type="EMBL" id="BAAAMU010000001">
    <property type="protein sequence ID" value="GAA1609318.1"/>
    <property type="molecule type" value="Genomic_DNA"/>
</dbReference>
<evidence type="ECO:0000313" key="4">
    <source>
        <dbReference type="Proteomes" id="UP001500064"/>
    </source>
</evidence>
<keyword evidence="4" id="KW-1185">Reference proteome</keyword>
<name>A0ABN2EJN6_9ACTN</name>
<evidence type="ECO:0000313" key="3">
    <source>
        <dbReference type="EMBL" id="GAA1609318.1"/>
    </source>
</evidence>
<gene>
    <name evidence="3" type="ORF">GCM10009733_001930</name>
</gene>